<keyword evidence="2" id="KW-0813">Transport</keyword>
<keyword evidence="6" id="KW-1185">Reference proteome</keyword>
<dbReference type="InterPro" id="IPR001188">
    <property type="entry name" value="Sperm_putr-bd"/>
</dbReference>
<dbReference type="PANTHER" id="PTHR30222:SF17">
    <property type="entry name" value="SPERMIDINE_PUTRESCINE-BINDING PERIPLASMIC PROTEIN"/>
    <property type="match status" value="1"/>
</dbReference>
<gene>
    <name evidence="5" type="ORF">Q8A70_12715</name>
</gene>
<dbReference type="CDD" id="cd13590">
    <property type="entry name" value="PBP2_PotD_PotF_like"/>
    <property type="match status" value="1"/>
</dbReference>
<evidence type="ECO:0000256" key="4">
    <source>
        <dbReference type="ARBA" id="ARBA00022764"/>
    </source>
</evidence>
<dbReference type="SUPFAM" id="SSF53850">
    <property type="entry name" value="Periplasmic binding protein-like II"/>
    <property type="match status" value="1"/>
</dbReference>
<dbReference type="InterPro" id="IPR006311">
    <property type="entry name" value="TAT_signal"/>
</dbReference>
<organism evidence="5 6">
    <name type="scientific">Dongia sedimenti</name>
    <dbReference type="NCBI Taxonomy" id="3064282"/>
    <lineage>
        <taxon>Bacteria</taxon>
        <taxon>Pseudomonadati</taxon>
        <taxon>Pseudomonadota</taxon>
        <taxon>Alphaproteobacteria</taxon>
        <taxon>Rhodospirillales</taxon>
        <taxon>Dongiaceae</taxon>
        <taxon>Dongia</taxon>
    </lineage>
</organism>
<evidence type="ECO:0000313" key="6">
    <source>
        <dbReference type="Proteomes" id="UP001230156"/>
    </source>
</evidence>
<dbReference type="PRINTS" id="PR00909">
    <property type="entry name" value="SPERMDNBNDNG"/>
</dbReference>
<dbReference type="PROSITE" id="PS51318">
    <property type="entry name" value="TAT"/>
    <property type="match status" value="1"/>
</dbReference>
<comment type="caution">
    <text evidence="5">The sequence shown here is derived from an EMBL/GenBank/DDBJ whole genome shotgun (WGS) entry which is preliminary data.</text>
</comment>
<dbReference type="RefSeq" id="WP_379956018.1">
    <property type="nucleotide sequence ID" value="NZ_JAUYVI010000004.1"/>
</dbReference>
<keyword evidence="4" id="KW-0574">Periplasm</keyword>
<accession>A0ABU0YLF8</accession>
<proteinExistence type="predicted"/>
<comment type="subcellular location">
    <subcellularLocation>
        <location evidence="1">Periplasm</location>
    </subcellularLocation>
</comment>
<dbReference type="EMBL" id="JAUYVI010000004">
    <property type="protein sequence ID" value="MDQ7248539.1"/>
    <property type="molecule type" value="Genomic_DNA"/>
</dbReference>
<dbReference type="Gene3D" id="3.40.190.10">
    <property type="entry name" value="Periplasmic binding protein-like II"/>
    <property type="match status" value="2"/>
</dbReference>
<dbReference type="PANTHER" id="PTHR30222">
    <property type="entry name" value="SPERMIDINE/PUTRESCINE-BINDING PERIPLASMIC PROTEIN"/>
    <property type="match status" value="1"/>
</dbReference>
<name>A0ABU0YLF8_9PROT</name>
<protein>
    <submittedName>
        <fullName evidence="5">Spermidine/putrescine ABC transporter substrate-binding protein</fullName>
    </submittedName>
</protein>
<evidence type="ECO:0000313" key="5">
    <source>
        <dbReference type="EMBL" id="MDQ7248539.1"/>
    </source>
</evidence>
<evidence type="ECO:0000256" key="3">
    <source>
        <dbReference type="ARBA" id="ARBA00022729"/>
    </source>
</evidence>
<sequence>MGAGINNGRVISELLAGRMTRREALLALTAAAAAAALPFGARAQDVGGIPLARPDKPVTLPLHQQPIASGLKPESGGKFYIFNYDEYVDPKLMTDFGQKYDVEVVLNAFSDIDEAVTKLANGTIDADVTELTNNRIAQTVAGKLLQPLNHDYIPNLKANVWPSMQSPYYDQGSQYTVPYTVYTTGIGWRGDKVAEDIHKLENPWSIFWHAEKYKGYTGVLADSREALVLPMLYRGQYDLNTEDPARIAQALDDLMALIPICNPKIVTTGYQTLPDGNTMLHHIWSGQMLAAAMYNAPEGFDTSLLQYWVAPKGKGPIQNDVWAVTAQSKKPVLAHLWLNFLLDNDNAYHNFVDYNGYQPPITAITAERLVQEKLIPANLETAIIGPDDFGPEALQEGQLSSAGQKLWQEAYARFTAG</sequence>
<evidence type="ECO:0000256" key="1">
    <source>
        <dbReference type="ARBA" id="ARBA00004418"/>
    </source>
</evidence>
<evidence type="ECO:0000256" key="2">
    <source>
        <dbReference type="ARBA" id="ARBA00022448"/>
    </source>
</evidence>
<dbReference type="Proteomes" id="UP001230156">
    <property type="component" value="Unassembled WGS sequence"/>
</dbReference>
<reference evidence="6" key="1">
    <citation type="submission" date="2023-08" db="EMBL/GenBank/DDBJ databases">
        <title>Rhodospirillaceae gen. nov., a novel taxon isolated from the Yangtze River Yuezi River estuary sludge.</title>
        <authorList>
            <person name="Ruan L."/>
        </authorList>
    </citation>
    <scope>NUCLEOTIDE SEQUENCE [LARGE SCALE GENOMIC DNA]</scope>
    <source>
        <strain evidence="6">R-7</strain>
    </source>
</reference>
<keyword evidence="3" id="KW-0732">Signal</keyword>